<keyword evidence="5" id="KW-1185">Reference proteome</keyword>
<comment type="caution">
    <text evidence="4">The sequence shown here is derived from an EMBL/GenBank/DDBJ whole genome shotgun (WGS) entry which is preliminary data.</text>
</comment>
<dbReference type="EMBL" id="JAPDMZ010000010">
    <property type="protein sequence ID" value="KAK0556830.1"/>
    <property type="molecule type" value="Genomic_DNA"/>
</dbReference>
<dbReference type="GO" id="GO:1990050">
    <property type="term" value="F:phosphatidic acid transfer activity"/>
    <property type="evidence" value="ECO:0007669"/>
    <property type="project" value="TreeGrafter"/>
</dbReference>
<dbReference type="AlphaFoldDB" id="A0AAN6JUB0"/>
<comment type="similarity">
    <text evidence="1">Belongs to the TRIAP1/MDM35 family.</text>
</comment>
<feature type="region of interest" description="Disordered" evidence="3">
    <location>
        <begin position="148"/>
        <end position="196"/>
    </location>
</feature>
<sequence>MESLDPACTPLKHAYDSCFSAWFRAALELGSVPAPQTTPAPVPASAQQEGGTNRRSSTSSWFSFGASSSSSSSSGSASTAPTSPAESTSSRLPRTRTEPASADELVQGYNACDQLFKSYQGCVRRAVQEKGLIPLIHEARRINPFPFPSHTAGGPMPDGASTDGPATASVANQSGNAPFPFPQAANDQETFDRPLA</sequence>
<dbReference type="GO" id="GO:0005634">
    <property type="term" value="C:nucleus"/>
    <property type="evidence" value="ECO:0007669"/>
    <property type="project" value="TreeGrafter"/>
</dbReference>
<dbReference type="GO" id="GO:0045332">
    <property type="term" value="P:phospholipid translocation"/>
    <property type="evidence" value="ECO:0007669"/>
    <property type="project" value="TreeGrafter"/>
</dbReference>
<evidence type="ECO:0000256" key="1">
    <source>
        <dbReference type="ARBA" id="ARBA00006196"/>
    </source>
</evidence>
<dbReference type="PANTHER" id="PTHR46403">
    <property type="entry name" value="TP53-REGULATED INHIBITOR OF APOPTOSIS 1"/>
    <property type="match status" value="1"/>
</dbReference>
<evidence type="ECO:0000313" key="5">
    <source>
        <dbReference type="Proteomes" id="UP001176517"/>
    </source>
</evidence>
<dbReference type="InterPro" id="IPR007918">
    <property type="entry name" value="MDM35_apoptosis"/>
</dbReference>
<accession>A0AAN6JUB0</accession>
<reference evidence="4" key="1">
    <citation type="journal article" date="2023" name="PhytoFront">
        <title>Draft Genome Resources of Seven Strains of Tilletia horrida, Causal Agent of Kernel Smut of Rice.</title>
        <authorList>
            <person name="Khanal S."/>
            <person name="Antony Babu S."/>
            <person name="Zhou X.G."/>
        </authorList>
    </citation>
    <scope>NUCLEOTIDE SEQUENCE</scope>
    <source>
        <strain evidence="4">TX6</strain>
    </source>
</reference>
<protein>
    <submittedName>
        <fullName evidence="4">Uncharacterized protein</fullName>
    </submittedName>
</protein>
<name>A0AAN6JUB0_9BASI</name>
<keyword evidence="2" id="KW-1015">Disulfide bond</keyword>
<evidence type="ECO:0000256" key="2">
    <source>
        <dbReference type="ARBA" id="ARBA00023157"/>
    </source>
</evidence>
<dbReference type="GO" id="GO:0005758">
    <property type="term" value="C:mitochondrial intermembrane space"/>
    <property type="evidence" value="ECO:0007669"/>
    <property type="project" value="TreeGrafter"/>
</dbReference>
<evidence type="ECO:0000313" key="4">
    <source>
        <dbReference type="EMBL" id="KAK0556830.1"/>
    </source>
</evidence>
<feature type="region of interest" description="Disordered" evidence="3">
    <location>
        <begin position="32"/>
        <end position="99"/>
    </location>
</feature>
<dbReference type="GO" id="GO:0005829">
    <property type="term" value="C:cytosol"/>
    <property type="evidence" value="ECO:0007669"/>
    <property type="project" value="TreeGrafter"/>
</dbReference>
<organism evidence="4 5">
    <name type="scientific">Tilletia horrida</name>
    <dbReference type="NCBI Taxonomy" id="155126"/>
    <lineage>
        <taxon>Eukaryota</taxon>
        <taxon>Fungi</taxon>
        <taxon>Dikarya</taxon>
        <taxon>Basidiomycota</taxon>
        <taxon>Ustilaginomycotina</taxon>
        <taxon>Exobasidiomycetes</taxon>
        <taxon>Tilletiales</taxon>
        <taxon>Tilletiaceae</taxon>
        <taxon>Tilletia</taxon>
    </lineage>
</organism>
<dbReference type="Proteomes" id="UP001176517">
    <property type="component" value="Unassembled WGS sequence"/>
</dbReference>
<gene>
    <name evidence="4" type="ORF">OC846_000857</name>
</gene>
<dbReference type="PANTHER" id="PTHR46403:SF1">
    <property type="entry name" value="TP53-REGULATED INHIBITOR OF APOPTOSIS 1"/>
    <property type="match status" value="1"/>
</dbReference>
<feature type="compositionally biased region" description="Low complexity" evidence="3">
    <location>
        <begin position="56"/>
        <end position="90"/>
    </location>
</feature>
<proteinExistence type="inferred from homology"/>
<dbReference type="Pfam" id="PF05254">
    <property type="entry name" value="UPF0203"/>
    <property type="match status" value="2"/>
</dbReference>
<evidence type="ECO:0000256" key="3">
    <source>
        <dbReference type="SAM" id="MobiDB-lite"/>
    </source>
</evidence>